<dbReference type="Proteomes" id="UP001318040">
    <property type="component" value="Chromosome 39"/>
</dbReference>
<evidence type="ECO:0000256" key="2">
    <source>
        <dbReference type="ARBA" id="ARBA00016400"/>
    </source>
</evidence>
<accession>A0AAJ7TX27</accession>
<dbReference type="CDD" id="cd22919">
    <property type="entry name" value="HFD_CENP-S"/>
    <property type="match status" value="1"/>
</dbReference>
<dbReference type="Pfam" id="PF15630">
    <property type="entry name" value="CENP-S"/>
    <property type="match status" value="1"/>
</dbReference>
<evidence type="ECO:0000313" key="7">
    <source>
        <dbReference type="Proteomes" id="UP001318040"/>
    </source>
</evidence>
<sequence>MAAEGDESRMELEQRLRAAVHYTVERVLEEEGENAGLSFNRQVVAAIAETTFHQCSLFALDLEAFAKHGKRTTVNCDDVKLLARRSKPLNRFVAEASSTLSDERQHRRAQAKGDSSRRRKSKETGAGAAESEGDSA</sequence>
<dbReference type="PANTHER" id="PTHR22980">
    <property type="entry name" value="CORTISTATIN"/>
    <property type="match status" value="1"/>
</dbReference>
<keyword evidence="3" id="KW-0227">DNA damage</keyword>
<feature type="region of interest" description="Disordered" evidence="6">
    <location>
        <begin position="94"/>
        <end position="136"/>
    </location>
</feature>
<evidence type="ECO:0000256" key="4">
    <source>
        <dbReference type="ARBA" id="ARBA00023125"/>
    </source>
</evidence>
<dbReference type="CTD" id="378708"/>
<proteinExistence type="inferred from homology"/>
<dbReference type="SUPFAM" id="SSF47113">
    <property type="entry name" value="Histone-fold"/>
    <property type="match status" value="1"/>
</dbReference>
<dbReference type="AlphaFoldDB" id="A0AAJ7TX27"/>
<keyword evidence="5" id="KW-0234">DNA repair</keyword>
<evidence type="ECO:0000256" key="5">
    <source>
        <dbReference type="ARBA" id="ARBA00023204"/>
    </source>
</evidence>
<dbReference type="GO" id="GO:0003682">
    <property type="term" value="F:chromatin binding"/>
    <property type="evidence" value="ECO:0007669"/>
    <property type="project" value="TreeGrafter"/>
</dbReference>
<dbReference type="RefSeq" id="XP_032824283.1">
    <property type="nucleotide sequence ID" value="XM_032968392.1"/>
</dbReference>
<evidence type="ECO:0000256" key="1">
    <source>
        <dbReference type="ARBA" id="ARBA00006612"/>
    </source>
</evidence>
<dbReference type="GO" id="GO:0071821">
    <property type="term" value="C:FANCM-MHF complex"/>
    <property type="evidence" value="ECO:0007669"/>
    <property type="project" value="InterPro"/>
</dbReference>
<dbReference type="GO" id="GO:0003677">
    <property type="term" value="F:DNA binding"/>
    <property type="evidence" value="ECO:0007669"/>
    <property type="project" value="UniProtKB-KW"/>
</dbReference>
<gene>
    <name evidence="8" type="primary">LOC116950535</name>
</gene>
<keyword evidence="7" id="KW-1185">Reference proteome</keyword>
<dbReference type="GO" id="GO:0046982">
    <property type="term" value="F:protein heterodimerization activity"/>
    <property type="evidence" value="ECO:0007669"/>
    <property type="project" value="InterPro"/>
</dbReference>
<dbReference type="GO" id="GO:0000712">
    <property type="term" value="P:resolution of meiotic recombination intermediates"/>
    <property type="evidence" value="ECO:0007669"/>
    <property type="project" value="TreeGrafter"/>
</dbReference>
<evidence type="ECO:0000256" key="3">
    <source>
        <dbReference type="ARBA" id="ARBA00022763"/>
    </source>
</evidence>
<dbReference type="GO" id="GO:0006281">
    <property type="term" value="P:DNA repair"/>
    <property type="evidence" value="ECO:0007669"/>
    <property type="project" value="UniProtKB-KW"/>
</dbReference>
<evidence type="ECO:0000256" key="6">
    <source>
        <dbReference type="SAM" id="MobiDB-lite"/>
    </source>
</evidence>
<dbReference type="InterPro" id="IPR009072">
    <property type="entry name" value="Histone-fold"/>
</dbReference>
<evidence type="ECO:0000313" key="8">
    <source>
        <dbReference type="RefSeq" id="XP_032824283.1"/>
    </source>
</evidence>
<dbReference type="PANTHER" id="PTHR22980:SF0">
    <property type="entry name" value="CENTROMERE PROTEIN S"/>
    <property type="match status" value="1"/>
</dbReference>
<protein>
    <recommendedName>
        <fullName evidence="2">Centromere protein S</fullName>
    </recommendedName>
</protein>
<name>A0AAJ7TX27_PETMA</name>
<dbReference type="GO" id="GO:0031297">
    <property type="term" value="P:replication fork processing"/>
    <property type="evidence" value="ECO:0007669"/>
    <property type="project" value="TreeGrafter"/>
</dbReference>
<keyword evidence="4" id="KW-0238">DNA-binding</keyword>
<dbReference type="GeneID" id="116950535"/>
<reference evidence="8" key="1">
    <citation type="submission" date="2025-08" db="UniProtKB">
        <authorList>
            <consortium name="RefSeq"/>
        </authorList>
    </citation>
    <scope>IDENTIFICATION</scope>
    <source>
        <tissue evidence="8">Sperm</tissue>
    </source>
</reference>
<dbReference type="InterPro" id="IPR029003">
    <property type="entry name" value="CENP-S/Mhf1"/>
</dbReference>
<dbReference type="KEGG" id="pmrn:116950535"/>
<organism evidence="7 8">
    <name type="scientific">Petromyzon marinus</name>
    <name type="common">Sea lamprey</name>
    <dbReference type="NCBI Taxonomy" id="7757"/>
    <lineage>
        <taxon>Eukaryota</taxon>
        <taxon>Metazoa</taxon>
        <taxon>Chordata</taxon>
        <taxon>Craniata</taxon>
        <taxon>Vertebrata</taxon>
        <taxon>Cyclostomata</taxon>
        <taxon>Hyperoartia</taxon>
        <taxon>Petromyzontiformes</taxon>
        <taxon>Petromyzontidae</taxon>
        <taxon>Petromyzon</taxon>
    </lineage>
</organism>
<comment type="similarity">
    <text evidence="1">Belongs to the TAF9 family. CENP-S/MHF1 subfamily.</text>
</comment>
<dbReference type="Gene3D" id="1.10.20.10">
    <property type="entry name" value="Histone, subunit A"/>
    <property type="match status" value="1"/>
</dbReference>